<dbReference type="InterPro" id="IPR005119">
    <property type="entry name" value="LysR_subst-bd"/>
</dbReference>
<reference evidence="6" key="1">
    <citation type="submission" date="2020-02" db="EMBL/GenBank/DDBJ databases">
        <authorList>
            <person name="Shen X.-R."/>
            <person name="Zhang Y.-X."/>
        </authorList>
    </citation>
    <scope>NUCLEOTIDE SEQUENCE</scope>
    <source>
        <strain evidence="6">SYP-B3998</strain>
    </source>
</reference>
<dbReference type="RefSeq" id="WP_163949029.1">
    <property type="nucleotide sequence ID" value="NZ_JAAIKC010000006.1"/>
</dbReference>
<dbReference type="SUPFAM" id="SSF53850">
    <property type="entry name" value="Periplasmic binding protein-like II"/>
    <property type="match status" value="1"/>
</dbReference>
<dbReference type="GO" id="GO:0003700">
    <property type="term" value="F:DNA-binding transcription factor activity"/>
    <property type="evidence" value="ECO:0007669"/>
    <property type="project" value="InterPro"/>
</dbReference>
<dbReference type="CDD" id="cd05466">
    <property type="entry name" value="PBP2_LTTR_substrate"/>
    <property type="match status" value="1"/>
</dbReference>
<protein>
    <submittedName>
        <fullName evidence="6">LysR family transcriptional regulator</fullName>
    </submittedName>
</protein>
<dbReference type="Gene3D" id="3.40.190.290">
    <property type="match status" value="1"/>
</dbReference>
<comment type="similarity">
    <text evidence="1">Belongs to the LysR transcriptional regulatory family.</text>
</comment>
<dbReference type="Gene3D" id="1.10.10.10">
    <property type="entry name" value="Winged helix-like DNA-binding domain superfamily/Winged helix DNA-binding domain"/>
    <property type="match status" value="1"/>
</dbReference>
<proteinExistence type="inferred from homology"/>
<dbReference type="InterPro" id="IPR000847">
    <property type="entry name" value="LysR_HTH_N"/>
</dbReference>
<dbReference type="PANTHER" id="PTHR30126:SF64">
    <property type="entry name" value="HTH-TYPE TRANSCRIPTIONAL REGULATOR CITR"/>
    <property type="match status" value="1"/>
</dbReference>
<dbReference type="Pfam" id="PF03466">
    <property type="entry name" value="LysR_substrate"/>
    <property type="match status" value="1"/>
</dbReference>
<keyword evidence="4" id="KW-0804">Transcription</keyword>
<keyword evidence="3" id="KW-0238">DNA-binding</keyword>
<dbReference type="PROSITE" id="PS50931">
    <property type="entry name" value="HTH_LYSR"/>
    <property type="match status" value="1"/>
</dbReference>
<evidence type="ECO:0000256" key="2">
    <source>
        <dbReference type="ARBA" id="ARBA00023015"/>
    </source>
</evidence>
<organism evidence="6">
    <name type="scientific">Paenibacillus sp. SYP-B3998</name>
    <dbReference type="NCBI Taxonomy" id="2678564"/>
    <lineage>
        <taxon>Bacteria</taxon>
        <taxon>Bacillati</taxon>
        <taxon>Bacillota</taxon>
        <taxon>Bacilli</taxon>
        <taxon>Bacillales</taxon>
        <taxon>Paenibacillaceae</taxon>
        <taxon>Paenibacillus</taxon>
    </lineage>
</organism>
<evidence type="ECO:0000259" key="5">
    <source>
        <dbReference type="PROSITE" id="PS50931"/>
    </source>
</evidence>
<dbReference type="EMBL" id="JAAIKC010000006">
    <property type="protein sequence ID" value="NEW07662.1"/>
    <property type="molecule type" value="Genomic_DNA"/>
</dbReference>
<name>A0A6G3ZZU8_9BACL</name>
<evidence type="ECO:0000256" key="3">
    <source>
        <dbReference type="ARBA" id="ARBA00023125"/>
    </source>
</evidence>
<gene>
    <name evidence="6" type="ORF">GK047_16805</name>
</gene>
<dbReference type="GO" id="GO:0000976">
    <property type="term" value="F:transcription cis-regulatory region binding"/>
    <property type="evidence" value="ECO:0007669"/>
    <property type="project" value="TreeGrafter"/>
</dbReference>
<dbReference type="FunFam" id="1.10.10.10:FF:000001">
    <property type="entry name" value="LysR family transcriptional regulator"/>
    <property type="match status" value="1"/>
</dbReference>
<dbReference type="PANTHER" id="PTHR30126">
    <property type="entry name" value="HTH-TYPE TRANSCRIPTIONAL REGULATOR"/>
    <property type="match status" value="1"/>
</dbReference>
<sequence length="293" mass="32778">MEHSSLDLYRVFYACAKTGSLTKAAGQLHVTQPAVSHSIKQLENIMGGALFSRASKGVTLTKEGNVLLEYIEQAFQIISLGEKKIAEMRQLLAGEVRIGAGDTLCRYILLPSLEAFYRKHPGIKLKVTNRTTLESVELLKKRKIDFALVNLPLDDIQLEVQKVVDVHDCFIAGPRFEHLQGRKISLNELLSSPLILLEQGSNSRLYVDQYIEQKGYKIVPEIELGSLDLLVEFARIGLGVSCIIREFVDRNQTTVFEIDLKDPIPPREIGIVKLKNIPLSEAAQMFVSTFSLV</sequence>
<accession>A0A6G3ZZU8</accession>
<comment type="caution">
    <text evidence="6">The sequence shown here is derived from an EMBL/GenBank/DDBJ whole genome shotgun (WGS) entry which is preliminary data.</text>
</comment>
<evidence type="ECO:0000313" key="6">
    <source>
        <dbReference type="EMBL" id="NEW07662.1"/>
    </source>
</evidence>
<evidence type="ECO:0000256" key="1">
    <source>
        <dbReference type="ARBA" id="ARBA00009437"/>
    </source>
</evidence>
<dbReference type="PRINTS" id="PR00039">
    <property type="entry name" value="HTHLYSR"/>
</dbReference>
<evidence type="ECO:0000256" key="4">
    <source>
        <dbReference type="ARBA" id="ARBA00023163"/>
    </source>
</evidence>
<keyword evidence="2" id="KW-0805">Transcription regulation</keyword>
<dbReference type="Pfam" id="PF00126">
    <property type="entry name" value="HTH_1"/>
    <property type="match status" value="1"/>
</dbReference>
<dbReference type="InterPro" id="IPR036390">
    <property type="entry name" value="WH_DNA-bd_sf"/>
</dbReference>
<dbReference type="SUPFAM" id="SSF46785">
    <property type="entry name" value="Winged helix' DNA-binding domain"/>
    <property type="match status" value="1"/>
</dbReference>
<dbReference type="InterPro" id="IPR036388">
    <property type="entry name" value="WH-like_DNA-bd_sf"/>
</dbReference>
<dbReference type="AlphaFoldDB" id="A0A6G3ZZU8"/>
<feature type="domain" description="HTH lysR-type" evidence="5">
    <location>
        <begin position="10"/>
        <end position="61"/>
    </location>
</feature>